<proteinExistence type="predicted"/>
<dbReference type="EMBL" id="BJNE01000007">
    <property type="protein sequence ID" value="GEC12733.1"/>
    <property type="molecule type" value="Genomic_DNA"/>
</dbReference>
<name>A0ABQ0RLR0_GLUNI</name>
<comment type="caution">
    <text evidence="2">The sequence shown here is derived from an EMBL/GenBank/DDBJ whole genome shotgun (WGS) entry which is preliminary data.</text>
</comment>
<feature type="region of interest" description="Disordered" evidence="1">
    <location>
        <begin position="166"/>
        <end position="194"/>
    </location>
</feature>
<reference evidence="2 3" key="1">
    <citation type="submission" date="2019-06" db="EMBL/GenBank/DDBJ databases">
        <title>Whole genome shotgun sequence of Glutamicibacter nicotianae NBRC 14234.</title>
        <authorList>
            <person name="Hosoyama A."/>
            <person name="Uohara A."/>
            <person name="Ohji S."/>
            <person name="Ichikawa N."/>
        </authorList>
    </citation>
    <scope>NUCLEOTIDE SEQUENCE [LARGE SCALE GENOMIC DNA]</scope>
    <source>
        <strain evidence="2 3">NBRC 14234</strain>
    </source>
</reference>
<evidence type="ECO:0000313" key="2">
    <source>
        <dbReference type="EMBL" id="GEC12733.1"/>
    </source>
</evidence>
<evidence type="ECO:0008006" key="4">
    <source>
        <dbReference type="Google" id="ProtNLM"/>
    </source>
</evidence>
<evidence type="ECO:0000256" key="1">
    <source>
        <dbReference type="SAM" id="MobiDB-lite"/>
    </source>
</evidence>
<protein>
    <recommendedName>
        <fullName evidence="4">Terminase small subunit</fullName>
    </recommendedName>
</protein>
<organism evidence="2 3">
    <name type="scientific">Glutamicibacter nicotianae</name>
    <name type="common">Arthrobacter nicotianae</name>
    <dbReference type="NCBI Taxonomy" id="37929"/>
    <lineage>
        <taxon>Bacteria</taxon>
        <taxon>Bacillati</taxon>
        <taxon>Actinomycetota</taxon>
        <taxon>Actinomycetes</taxon>
        <taxon>Micrococcales</taxon>
        <taxon>Micrococcaceae</taxon>
        <taxon>Glutamicibacter</taxon>
    </lineage>
</organism>
<accession>A0ABQ0RLR0</accession>
<dbReference type="Proteomes" id="UP000316242">
    <property type="component" value="Unassembled WGS sequence"/>
</dbReference>
<keyword evidence="3" id="KW-1185">Reference proteome</keyword>
<evidence type="ECO:0000313" key="3">
    <source>
        <dbReference type="Proteomes" id="UP000316242"/>
    </source>
</evidence>
<gene>
    <name evidence="2" type="ORF">ANI01nite_19360</name>
</gene>
<sequence>MTELNPAEFDFEAWIDDARLPEDSETVYKRGDLVAKINHLARQIRVETDAIGIEKVSGGSPLLAKLKKEREELMKAFARSEVTFYLRALPQNKIKELVDQHPLSDDASREDQMAQRVALNRALLAESIVALESPTLEKRDIKMTIPLVATLEAKLGAAQLSKLLAKRQQVQSEAPAPDADFLPDASGTSQDSGQ</sequence>
<feature type="compositionally biased region" description="Low complexity" evidence="1">
    <location>
        <begin position="174"/>
        <end position="185"/>
    </location>
</feature>
<dbReference type="RefSeq" id="WP_141357682.1">
    <property type="nucleotide sequence ID" value="NZ_BAAAWM010000001.1"/>
</dbReference>